<dbReference type="PROSITE" id="PS50977">
    <property type="entry name" value="HTH_TETR_2"/>
    <property type="match status" value="1"/>
</dbReference>
<dbReference type="RefSeq" id="WP_106473016.1">
    <property type="nucleotide sequence ID" value="NZ_CP027665.1"/>
</dbReference>
<dbReference type="SUPFAM" id="SSF46689">
    <property type="entry name" value="Homeodomain-like"/>
    <property type="match status" value="1"/>
</dbReference>
<gene>
    <name evidence="5" type="ORF">C6Y53_14055</name>
</gene>
<reference evidence="6" key="1">
    <citation type="submission" date="2018-03" db="EMBL/GenBank/DDBJ databases">
        <title>Genomic analysis of the strain SH-1 isolated from shrimp intestine.</title>
        <authorList>
            <person name="Kim Y.-S."/>
            <person name="Kim S.-E."/>
            <person name="Kim K.-H."/>
        </authorList>
    </citation>
    <scope>NUCLEOTIDE SEQUENCE [LARGE SCALE GENOMIC DNA]</scope>
    <source>
        <strain evidence="6">SH-1</strain>
    </source>
</reference>
<dbReference type="Gene3D" id="1.10.357.10">
    <property type="entry name" value="Tetracycline Repressor, domain 2"/>
    <property type="match status" value="1"/>
</dbReference>
<feature type="region of interest" description="Disordered" evidence="3">
    <location>
        <begin position="217"/>
        <end position="253"/>
    </location>
</feature>
<evidence type="ECO:0000256" key="1">
    <source>
        <dbReference type="ARBA" id="ARBA00023125"/>
    </source>
</evidence>
<evidence type="ECO:0000313" key="6">
    <source>
        <dbReference type="Proteomes" id="UP000237655"/>
    </source>
</evidence>
<dbReference type="PRINTS" id="PR00455">
    <property type="entry name" value="HTHTETR"/>
</dbReference>
<feature type="domain" description="HTH tetR-type" evidence="4">
    <location>
        <begin position="11"/>
        <end position="71"/>
    </location>
</feature>
<dbReference type="AlphaFoldDB" id="A0A2S0MS39"/>
<accession>A0A2S0MS39</accession>
<dbReference type="EMBL" id="CP027665">
    <property type="protein sequence ID" value="AVO38705.1"/>
    <property type="molecule type" value="Genomic_DNA"/>
</dbReference>
<dbReference type="KEGG" id="thas:C6Y53_14055"/>
<evidence type="ECO:0000256" key="3">
    <source>
        <dbReference type="SAM" id="MobiDB-lite"/>
    </source>
</evidence>
<evidence type="ECO:0000259" key="4">
    <source>
        <dbReference type="PROSITE" id="PS50977"/>
    </source>
</evidence>
<dbReference type="GO" id="GO:0000976">
    <property type="term" value="F:transcription cis-regulatory region binding"/>
    <property type="evidence" value="ECO:0007669"/>
    <property type="project" value="TreeGrafter"/>
</dbReference>
<proteinExistence type="predicted"/>
<dbReference type="InterPro" id="IPR036271">
    <property type="entry name" value="Tet_transcr_reg_TetR-rel_C_sf"/>
</dbReference>
<organism evidence="5 6">
    <name type="scientific">Pukyongiella litopenaei</name>
    <dbReference type="NCBI Taxonomy" id="2605946"/>
    <lineage>
        <taxon>Bacteria</taxon>
        <taxon>Pseudomonadati</taxon>
        <taxon>Pseudomonadota</taxon>
        <taxon>Alphaproteobacteria</taxon>
        <taxon>Rhodobacterales</taxon>
        <taxon>Paracoccaceae</taxon>
        <taxon>Pukyongiella</taxon>
    </lineage>
</organism>
<feature type="DNA-binding region" description="H-T-H motif" evidence="2">
    <location>
        <begin position="34"/>
        <end position="53"/>
    </location>
</feature>
<dbReference type="Pfam" id="PF00440">
    <property type="entry name" value="TetR_N"/>
    <property type="match status" value="1"/>
</dbReference>
<dbReference type="GO" id="GO:0003700">
    <property type="term" value="F:DNA-binding transcription factor activity"/>
    <property type="evidence" value="ECO:0007669"/>
    <property type="project" value="TreeGrafter"/>
</dbReference>
<dbReference type="InterPro" id="IPR009057">
    <property type="entry name" value="Homeodomain-like_sf"/>
</dbReference>
<dbReference type="InterPro" id="IPR050109">
    <property type="entry name" value="HTH-type_TetR-like_transc_reg"/>
</dbReference>
<dbReference type="Pfam" id="PF17939">
    <property type="entry name" value="TetR_C_30"/>
    <property type="match status" value="1"/>
</dbReference>
<dbReference type="PANTHER" id="PTHR30055">
    <property type="entry name" value="HTH-TYPE TRANSCRIPTIONAL REGULATOR RUTR"/>
    <property type="match status" value="1"/>
</dbReference>
<dbReference type="PANTHER" id="PTHR30055:SF235">
    <property type="entry name" value="TRANSCRIPTIONAL REGULATORY PROTEIN"/>
    <property type="match status" value="1"/>
</dbReference>
<dbReference type="InterPro" id="IPR001647">
    <property type="entry name" value="HTH_TetR"/>
</dbReference>
<evidence type="ECO:0000313" key="5">
    <source>
        <dbReference type="EMBL" id="AVO38705.1"/>
    </source>
</evidence>
<dbReference type="InterPro" id="IPR041586">
    <property type="entry name" value="PsrA_TetR_C"/>
</dbReference>
<evidence type="ECO:0000256" key="2">
    <source>
        <dbReference type="PROSITE-ProRule" id="PRU00335"/>
    </source>
</evidence>
<dbReference type="Proteomes" id="UP000237655">
    <property type="component" value="Chromosome"/>
</dbReference>
<keyword evidence="1 2" id="KW-0238">DNA-binding</keyword>
<keyword evidence="6" id="KW-1185">Reference proteome</keyword>
<name>A0A2S0MS39_9RHOB</name>
<sequence length="253" mass="28366">MRLNESGKPGSTTRDALRAVAEELFAEHGIDGVTTRALAERAGANMAAVNYHYGNKDNLTMAVFRDVARRTVQRRLDNLARIEARAEREGRAPGLREVVEAFVDAYVNHDSPRTGVLLAHLVLQHRVRSTEWTEAIVREELDDFARRYVGVLRRAVPHLDESEVHWRYHLMVGAVMMGVSGHGSNARLRRLSNGLCAPEDRDEFREQLIAFLVASFGPGPATDKDIDGRPAIPDGSHQKNRARTRTQPRTEET</sequence>
<dbReference type="SUPFAM" id="SSF48498">
    <property type="entry name" value="Tetracyclin repressor-like, C-terminal domain"/>
    <property type="match status" value="1"/>
</dbReference>
<protein>
    <submittedName>
        <fullName evidence="5">TetR/AcrR family transcriptional regulator</fullName>
    </submittedName>
</protein>